<reference evidence="6" key="1">
    <citation type="submission" date="2021-03" db="EMBL/GenBank/DDBJ databases">
        <authorList>
            <person name="Tagirdzhanova G."/>
        </authorList>
    </citation>
    <scope>NUCLEOTIDE SEQUENCE</scope>
</reference>
<feature type="transmembrane region" description="Helical" evidence="5">
    <location>
        <begin position="159"/>
        <end position="182"/>
    </location>
</feature>
<dbReference type="EMBL" id="CAJPDR010000157">
    <property type="protein sequence ID" value="CAF9922583.1"/>
    <property type="molecule type" value="Genomic_DNA"/>
</dbReference>
<name>A0A8H3IKU2_9LECA</name>
<dbReference type="PANTHER" id="PTHR23501">
    <property type="entry name" value="MAJOR FACILITATOR SUPERFAMILY"/>
    <property type="match status" value="1"/>
</dbReference>
<feature type="transmembrane region" description="Helical" evidence="5">
    <location>
        <begin position="295"/>
        <end position="318"/>
    </location>
</feature>
<feature type="transmembrane region" description="Helical" evidence="5">
    <location>
        <begin position="83"/>
        <end position="100"/>
    </location>
</feature>
<feature type="transmembrane region" description="Helical" evidence="5">
    <location>
        <begin position="46"/>
        <end position="63"/>
    </location>
</feature>
<evidence type="ECO:0000256" key="3">
    <source>
        <dbReference type="ARBA" id="ARBA00022989"/>
    </source>
</evidence>
<accession>A0A8H3IKU2</accession>
<protein>
    <submittedName>
        <fullName evidence="6">Uncharacterized protein</fullName>
    </submittedName>
</protein>
<dbReference type="PANTHER" id="PTHR23501:SF84">
    <property type="entry name" value="VACUOLAR MEMBRANE AMINO ACID UPTAKE TRANSPORTER FNX2"/>
    <property type="match status" value="1"/>
</dbReference>
<evidence type="ECO:0000256" key="2">
    <source>
        <dbReference type="ARBA" id="ARBA00022692"/>
    </source>
</evidence>
<dbReference type="GO" id="GO:0000329">
    <property type="term" value="C:fungal-type vacuole membrane"/>
    <property type="evidence" value="ECO:0007669"/>
    <property type="project" value="TreeGrafter"/>
</dbReference>
<dbReference type="InterPro" id="IPR011701">
    <property type="entry name" value="MFS"/>
</dbReference>
<evidence type="ECO:0000256" key="5">
    <source>
        <dbReference type="SAM" id="Phobius"/>
    </source>
</evidence>
<evidence type="ECO:0000313" key="6">
    <source>
        <dbReference type="EMBL" id="CAF9922583.1"/>
    </source>
</evidence>
<organism evidence="6 7">
    <name type="scientific">Alectoria fallacina</name>
    <dbReference type="NCBI Taxonomy" id="1903189"/>
    <lineage>
        <taxon>Eukaryota</taxon>
        <taxon>Fungi</taxon>
        <taxon>Dikarya</taxon>
        <taxon>Ascomycota</taxon>
        <taxon>Pezizomycotina</taxon>
        <taxon>Lecanoromycetes</taxon>
        <taxon>OSLEUM clade</taxon>
        <taxon>Lecanoromycetidae</taxon>
        <taxon>Lecanorales</taxon>
        <taxon>Lecanorineae</taxon>
        <taxon>Parmeliaceae</taxon>
        <taxon>Alectoria</taxon>
    </lineage>
</organism>
<feature type="transmembrane region" description="Helical" evidence="5">
    <location>
        <begin position="134"/>
        <end position="152"/>
    </location>
</feature>
<dbReference type="GO" id="GO:0015174">
    <property type="term" value="F:basic amino acid transmembrane transporter activity"/>
    <property type="evidence" value="ECO:0007669"/>
    <property type="project" value="TreeGrafter"/>
</dbReference>
<evidence type="ECO:0000256" key="4">
    <source>
        <dbReference type="ARBA" id="ARBA00023136"/>
    </source>
</evidence>
<feature type="transmembrane region" description="Helical" evidence="5">
    <location>
        <begin position="188"/>
        <end position="213"/>
    </location>
</feature>
<keyword evidence="7" id="KW-1185">Reference proteome</keyword>
<dbReference type="SUPFAM" id="SSF103473">
    <property type="entry name" value="MFS general substrate transporter"/>
    <property type="match status" value="1"/>
</dbReference>
<dbReference type="InterPro" id="IPR036259">
    <property type="entry name" value="MFS_trans_sf"/>
</dbReference>
<gene>
    <name evidence="6" type="ORF">ALECFALPRED_002123</name>
</gene>
<evidence type="ECO:0000313" key="7">
    <source>
        <dbReference type="Proteomes" id="UP000664203"/>
    </source>
</evidence>
<dbReference type="AlphaFoldDB" id="A0A8H3IKU2"/>
<keyword evidence="4 5" id="KW-0472">Membrane</keyword>
<sequence length="407" mass="44969">MLSDAVSLRDRGTWQAYRNVIFALGLDIGTLGGLIADSWGWRWSLYVQRSLMGVGFFNALLVLKAPSVEGRLDWRQKVKSIGVEGAFSLVFGVGLFLLGLDRGSNNFWLGIMYHLPSYWQAVESFSATQSVLRLLPGTVAGIVGSLLADWALKRTGSSYMLTVASSTVSAVGVIPIMMFAGWTSQSIWGIWAGTVLCGLFYNVGATVTLVALISRAGREDQALAIASLHLFRTAVGIAVSSVVAQQMLRRELRSFLKDSIEDTDLISQKVRQSLEFIATLPPELQDLVRDYYRLAIARTFILNFGLIVAAMGTSYLKASSLRDLAELRRFFELIVSFLASLIHLKIELGSCQDLALVRREGRQNYWLEGMVYAVGYSTSSGIIPWNDMGKQGLDTISFNRYWTGPNK</sequence>
<comment type="caution">
    <text evidence="6">The sequence shown here is derived from an EMBL/GenBank/DDBJ whole genome shotgun (WGS) entry which is preliminary data.</text>
</comment>
<dbReference type="Pfam" id="PF07690">
    <property type="entry name" value="MFS_1"/>
    <property type="match status" value="1"/>
</dbReference>
<proteinExistence type="predicted"/>
<keyword evidence="3 5" id="KW-1133">Transmembrane helix</keyword>
<dbReference type="Proteomes" id="UP000664203">
    <property type="component" value="Unassembled WGS sequence"/>
</dbReference>
<dbReference type="Gene3D" id="1.20.1250.20">
    <property type="entry name" value="MFS general substrate transporter like domains"/>
    <property type="match status" value="1"/>
</dbReference>
<feature type="transmembrane region" description="Helical" evidence="5">
    <location>
        <begin position="20"/>
        <end position="40"/>
    </location>
</feature>
<comment type="subcellular location">
    <subcellularLocation>
        <location evidence="1">Membrane</location>
        <topology evidence="1">Multi-pass membrane protein</topology>
    </subcellularLocation>
</comment>
<evidence type="ECO:0000256" key="1">
    <source>
        <dbReference type="ARBA" id="ARBA00004141"/>
    </source>
</evidence>
<keyword evidence="2 5" id="KW-0812">Transmembrane</keyword>